<dbReference type="EMBL" id="MTYJ01000028">
    <property type="protein sequence ID" value="OQV20710.1"/>
    <property type="molecule type" value="Genomic_DNA"/>
</dbReference>
<dbReference type="OrthoDB" id="10035275at2759"/>
<keyword evidence="3" id="KW-1185">Reference proteome</keyword>
<evidence type="ECO:0000313" key="2">
    <source>
        <dbReference type="EMBL" id="OQV20710.1"/>
    </source>
</evidence>
<comment type="caution">
    <text evidence="2">The sequence shown here is derived from an EMBL/GenBank/DDBJ whole genome shotgun (WGS) entry which is preliminary data.</text>
</comment>
<proteinExistence type="predicted"/>
<evidence type="ECO:0000313" key="3">
    <source>
        <dbReference type="Proteomes" id="UP000192578"/>
    </source>
</evidence>
<organism evidence="2 3">
    <name type="scientific">Hypsibius exemplaris</name>
    <name type="common">Freshwater tardigrade</name>
    <dbReference type="NCBI Taxonomy" id="2072580"/>
    <lineage>
        <taxon>Eukaryota</taxon>
        <taxon>Metazoa</taxon>
        <taxon>Ecdysozoa</taxon>
        <taxon>Tardigrada</taxon>
        <taxon>Eutardigrada</taxon>
        <taxon>Parachela</taxon>
        <taxon>Hypsibioidea</taxon>
        <taxon>Hypsibiidae</taxon>
        <taxon>Hypsibius</taxon>
    </lineage>
</organism>
<reference evidence="3" key="1">
    <citation type="submission" date="2017-01" db="EMBL/GenBank/DDBJ databases">
        <title>Comparative genomics of anhydrobiosis in the tardigrade Hypsibius dujardini.</title>
        <authorList>
            <person name="Yoshida Y."/>
            <person name="Koutsovoulos G."/>
            <person name="Laetsch D."/>
            <person name="Stevens L."/>
            <person name="Kumar S."/>
            <person name="Horikawa D."/>
            <person name="Ishino K."/>
            <person name="Komine S."/>
            <person name="Tomita M."/>
            <person name="Blaxter M."/>
            <person name="Arakawa K."/>
        </authorList>
    </citation>
    <scope>NUCLEOTIDE SEQUENCE [LARGE SCALE GENOMIC DNA]</scope>
    <source>
        <strain evidence="3">Z151</strain>
    </source>
</reference>
<name>A0A1W0WZS0_HYPEX</name>
<protein>
    <recommendedName>
        <fullName evidence="4">MATH domain-containing protein</fullName>
    </recommendedName>
</protein>
<gene>
    <name evidence="2" type="ORF">BV898_05293</name>
</gene>
<feature type="compositionally biased region" description="Polar residues" evidence="1">
    <location>
        <begin position="475"/>
        <end position="487"/>
    </location>
</feature>
<dbReference type="AlphaFoldDB" id="A0A1W0WZS0"/>
<sequence>MVSLARFTDLRDRSQTQIFTFIVAKTILSDYHSELQSKDFFYAHQRWHVAFTKTDHHLEPSLHLHSNPSPNVMTCALDLTVILHNREHFSRNESYHVRQTAFTSDCPVHTCPTFIGLQDLLTRQFTDEQTEFIVDFVLKNPRSQYEDHIQIPIRHKGQPLERLESSYFTFGNLEWNLVMMPTASGTLVKLNRMTHFDHSCQTKFRITIGHSGSQKFNPFISPVQDSLSDLSGTGESIMFSLTLEDFVENHQVFVVLDMYSANLLSEILVPALHESVHFYDRDKQAWHLQTVTLQRGDDEYLKVKIFYDDVKQIPRDHSRYAAWKLHVRPINSPSTLKPEVLGPFCKYYQQRDVDFSFEVPTKTPVHYVPTGSISGRDAFRTNGGLPGSNGFVVLIEWLYIHLLSPSQYHHYDDLHRTQYHQMRLEFATVQAESYNLERTLLFYKHGFNPDNGESLSVSRRNSKFPPSRDGMNELVNGNSNSYQNQLQ</sequence>
<evidence type="ECO:0000256" key="1">
    <source>
        <dbReference type="SAM" id="MobiDB-lite"/>
    </source>
</evidence>
<dbReference type="Proteomes" id="UP000192578">
    <property type="component" value="Unassembled WGS sequence"/>
</dbReference>
<accession>A0A1W0WZS0</accession>
<evidence type="ECO:0008006" key="4">
    <source>
        <dbReference type="Google" id="ProtNLM"/>
    </source>
</evidence>
<feature type="region of interest" description="Disordered" evidence="1">
    <location>
        <begin position="453"/>
        <end position="487"/>
    </location>
</feature>